<dbReference type="InterPro" id="IPR012341">
    <property type="entry name" value="6hp_glycosidase-like_sf"/>
</dbReference>
<keyword evidence="6 11" id="KW-0106">Calcium</keyword>
<evidence type="ECO:0000313" key="15">
    <source>
        <dbReference type="Proteomes" id="UP000053257"/>
    </source>
</evidence>
<feature type="disulfide bond" evidence="12">
    <location>
        <begin position="236"/>
        <end position="267"/>
    </location>
</feature>
<keyword evidence="13" id="KW-0326">Glycosidase</keyword>
<evidence type="ECO:0000256" key="7">
    <source>
        <dbReference type="ARBA" id="ARBA00023157"/>
    </source>
</evidence>
<evidence type="ECO:0000256" key="8">
    <source>
        <dbReference type="ARBA" id="ARBA00047669"/>
    </source>
</evidence>
<dbReference type="GO" id="GO:0036503">
    <property type="term" value="P:ERAD pathway"/>
    <property type="evidence" value="ECO:0007669"/>
    <property type="project" value="UniProtKB-ARBA"/>
</dbReference>
<comment type="cofactor">
    <cofactor evidence="1 11">
        <name>Ca(2+)</name>
        <dbReference type="ChEBI" id="CHEBI:29108"/>
    </cofactor>
</comment>
<dbReference type="GO" id="GO:0005509">
    <property type="term" value="F:calcium ion binding"/>
    <property type="evidence" value="ECO:0007669"/>
    <property type="project" value="InterPro"/>
</dbReference>
<comment type="pathway">
    <text evidence="2">Protein modification; protein glycosylation.</text>
</comment>
<evidence type="ECO:0000256" key="3">
    <source>
        <dbReference type="ARBA" id="ARBA00007658"/>
    </source>
</evidence>
<dbReference type="Pfam" id="PF01532">
    <property type="entry name" value="Glyco_hydro_47"/>
    <property type="match status" value="1"/>
</dbReference>
<dbReference type="EC" id="3.2.1.-" evidence="13"/>
<dbReference type="EMBL" id="KN840440">
    <property type="protein sequence ID" value="KIP12237.1"/>
    <property type="molecule type" value="Genomic_DNA"/>
</dbReference>
<evidence type="ECO:0000256" key="12">
    <source>
        <dbReference type="PIRSR" id="PIRSR601382-3"/>
    </source>
</evidence>
<dbReference type="OrthoDB" id="8118055at2759"/>
<comment type="catalytic activity">
    <reaction evidence="9">
        <text>N(4)-(alpha-D-Man-(1-&gt;2)-alpha-D-Man-(1-&gt;2)-alpha-D-Man-(1-&gt;3)-[alpha-D-Man-(1-&gt;2)-alpha-D-Man-(1-&gt;3)-[alpha-D-Man-(1-&gt;2)-alpha-D-Man-(1-&gt;6)]-alpha-D-Man-(1-&gt;6)]-beta-D-Man-(1-&gt;4)-beta-D-GlcNAc-(1-&gt;4)-beta-D-GlcNAc)-L-asparaginyl-[protein] (N-glucan mannose isomer 9A1,2,3B1,2,3) + 4 H2O = N(4)-(alpha-D-Man-(1-&gt;3)-[alpha-D-Man-(1-&gt;3)-[alpha-D-Man-(1-&gt;6)]-alpha-D-Man-(1-&gt;6)]-beta-D-Man-(1-&gt;4)-beta-D-GlcNAc-(1-&gt;4)-beta-D-GlcNAc)-L-asparaginyl-[protein] (N-glucan mannose isomer 5A1,2) + 4 beta-D-mannose</text>
        <dbReference type="Rhea" id="RHEA:56008"/>
        <dbReference type="Rhea" id="RHEA-COMP:14356"/>
        <dbReference type="Rhea" id="RHEA-COMP:14367"/>
        <dbReference type="ChEBI" id="CHEBI:15377"/>
        <dbReference type="ChEBI" id="CHEBI:28563"/>
        <dbReference type="ChEBI" id="CHEBI:59087"/>
        <dbReference type="ChEBI" id="CHEBI:139493"/>
        <dbReference type="EC" id="3.2.1.113"/>
    </reaction>
</comment>
<evidence type="ECO:0000256" key="6">
    <source>
        <dbReference type="ARBA" id="ARBA00022837"/>
    </source>
</evidence>
<evidence type="ECO:0000256" key="10">
    <source>
        <dbReference type="PIRSR" id="PIRSR601382-1"/>
    </source>
</evidence>
<feature type="active site" evidence="10">
    <location>
        <position position="339"/>
    </location>
</feature>
<protein>
    <recommendedName>
        <fullName evidence="13">alpha-1,2-Mannosidase</fullName>
        <ecNumber evidence="13">3.2.1.-</ecNumber>
    </recommendedName>
</protein>
<keyword evidence="4 11" id="KW-0479">Metal-binding</keyword>
<gene>
    <name evidence="14" type="ORF">PHLGIDRAFT_81984</name>
</gene>
<evidence type="ECO:0000256" key="5">
    <source>
        <dbReference type="ARBA" id="ARBA00022801"/>
    </source>
</evidence>
<dbReference type="PANTHER" id="PTHR11742">
    <property type="entry name" value="MANNOSYL-OLIGOSACCHARIDE ALPHA-1,2-MANNOSIDASE-RELATED"/>
    <property type="match status" value="1"/>
</dbReference>
<feature type="active site" evidence="10">
    <location>
        <position position="170"/>
    </location>
</feature>
<evidence type="ECO:0000256" key="4">
    <source>
        <dbReference type="ARBA" id="ARBA00022723"/>
    </source>
</evidence>
<comment type="catalytic activity">
    <reaction evidence="8">
        <text>N(4)-(alpha-D-Man-(1-&gt;2)-alpha-D-Man-(1-&gt;2)-alpha-D-Man-(1-&gt;3)-[alpha-D-Man-(1-&gt;3)-[alpha-D-Man-(1-&gt;2)-alpha-D-Man-(1-&gt;6)]-alpha-D-Man-(1-&gt;6)]-beta-D-Man-(1-&gt;4)-beta-D-GlcNAc-(1-&gt;4)-beta-D-GlcNAc)-L-asparaginyl-[protein] (N-glucan mannose isomer 8A1,2,3B1,3) + 3 H2O = N(4)-(alpha-D-Man-(1-&gt;3)-[alpha-D-Man-(1-&gt;3)-[alpha-D-Man-(1-&gt;6)]-alpha-D-Man-(1-&gt;6)]-beta-D-Man-(1-&gt;4)-beta-D-GlcNAc-(1-&gt;4)-beta-D-GlcNAc)-L-asparaginyl-[protein] (N-glucan mannose isomer 5A1,2) + 3 beta-D-mannose</text>
        <dbReference type="Rhea" id="RHEA:56028"/>
        <dbReference type="Rhea" id="RHEA-COMP:14358"/>
        <dbReference type="Rhea" id="RHEA-COMP:14367"/>
        <dbReference type="ChEBI" id="CHEBI:15377"/>
        <dbReference type="ChEBI" id="CHEBI:28563"/>
        <dbReference type="ChEBI" id="CHEBI:59087"/>
        <dbReference type="ChEBI" id="CHEBI:60628"/>
        <dbReference type="EC" id="3.2.1.113"/>
    </reaction>
</comment>
<accession>A0A0C3SDX8</accession>
<dbReference type="InterPro" id="IPR036026">
    <property type="entry name" value="Seven-hairpin_glycosidases"/>
</dbReference>
<name>A0A0C3SDX8_PHLG1</name>
<dbReference type="GO" id="GO:0016020">
    <property type="term" value="C:membrane"/>
    <property type="evidence" value="ECO:0007669"/>
    <property type="project" value="InterPro"/>
</dbReference>
<evidence type="ECO:0000256" key="2">
    <source>
        <dbReference type="ARBA" id="ARBA00004922"/>
    </source>
</evidence>
<evidence type="ECO:0000256" key="13">
    <source>
        <dbReference type="RuleBase" id="RU361193"/>
    </source>
</evidence>
<dbReference type="PANTHER" id="PTHR11742:SF55">
    <property type="entry name" value="ENDOPLASMIC RETICULUM MANNOSYL-OLIGOSACCHARIDE 1,2-ALPHA-MANNOSIDASE"/>
    <property type="match status" value="1"/>
</dbReference>
<evidence type="ECO:0000256" key="9">
    <source>
        <dbReference type="ARBA" id="ARBA00048605"/>
    </source>
</evidence>
<dbReference type="InterPro" id="IPR001382">
    <property type="entry name" value="Glyco_hydro_47"/>
</dbReference>
<feature type="binding site" evidence="11">
    <location>
        <position position="425"/>
    </location>
    <ligand>
        <name>Ca(2+)</name>
        <dbReference type="ChEBI" id="CHEBI:29108"/>
    </ligand>
</feature>
<evidence type="ECO:0000256" key="11">
    <source>
        <dbReference type="PIRSR" id="PIRSR601382-2"/>
    </source>
</evidence>
<dbReference type="GO" id="GO:0004571">
    <property type="term" value="F:mannosyl-oligosaccharide 1,2-alpha-mannosidase activity"/>
    <property type="evidence" value="ECO:0007669"/>
    <property type="project" value="UniProtKB-EC"/>
</dbReference>
<organism evidence="14 15">
    <name type="scientific">Phlebiopsis gigantea (strain 11061_1 CR5-6)</name>
    <name type="common">White-rot fungus</name>
    <name type="synonym">Peniophora gigantea</name>
    <dbReference type="NCBI Taxonomy" id="745531"/>
    <lineage>
        <taxon>Eukaryota</taxon>
        <taxon>Fungi</taxon>
        <taxon>Dikarya</taxon>
        <taxon>Basidiomycota</taxon>
        <taxon>Agaricomycotina</taxon>
        <taxon>Agaricomycetes</taxon>
        <taxon>Polyporales</taxon>
        <taxon>Phanerochaetaceae</taxon>
        <taxon>Phlebiopsis</taxon>
    </lineage>
</organism>
<comment type="similarity">
    <text evidence="3 13">Belongs to the glycosyl hydrolase 47 family.</text>
</comment>
<dbReference type="STRING" id="745531.A0A0C3SDX8"/>
<dbReference type="InterPro" id="IPR050749">
    <property type="entry name" value="Glycosyl_Hydrolase_47"/>
</dbReference>
<dbReference type="SUPFAM" id="SSF48225">
    <property type="entry name" value="Seven-hairpin glycosidases"/>
    <property type="match status" value="1"/>
</dbReference>
<reference evidence="14 15" key="1">
    <citation type="journal article" date="2014" name="PLoS Genet.">
        <title>Analysis of the Phlebiopsis gigantea genome, transcriptome and secretome provides insight into its pioneer colonization strategies of wood.</title>
        <authorList>
            <person name="Hori C."/>
            <person name="Ishida T."/>
            <person name="Igarashi K."/>
            <person name="Samejima M."/>
            <person name="Suzuki H."/>
            <person name="Master E."/>
            <person name="Ferreira P."/>
            <person name="Ruiz-Duenas F.J."/>
            <person name="Held B."/>
            <person name="Canessa P."/>
            <person name="Larrondo L.F."/>
            <person name="Schmoll M."/>
            <person name="Druzhinina I.S."/>
            <person name="Kubicek C.P."/>
            <person name="Gaskell J.A."/>
            <person name="Kersten P."/>
            <person name="St John F."/>
            <person name="Glasner J."/>
            <person name="Sabat G."/>
            <person name="Splinter BonDurant S."/>
            <person name="Syed K."/>
            <person name="Yadav J."/>
            <person name="Mgbeahuruike A.C."/>
            <person name="Kovalchuk A."/>
            <person name="Asiegbu F.O."/>
            <person name="Lackner G."/>
            <person name="Hoffmeister D."/>
            <person name="Rencoret J."/>
            <person name="Gutierrez A."/>
            <person name="Sun H."/>
            <person name="Lindquist E."/>
            <person name="Barry K."/>
            <person name="Riley R."/>
            <person name="Grigoriev I.V."/>
            <person name="Henrissat B."/>
            <person name="Kues U."/>
            <person name="Berka R.M."/>
            <person name="Martinez A.T."/>
            <person name="Covert S.F."/>
            <person name="Blanchette R.A."/>
            <person name="Cullen D."/>
        </authorList>
    </citation>
    <scope>NUCLEOTIDE SEQUENCE [LARGE SCALE GENOMIC DNA]</scope>
    <source>
        <strain evidence="14 15">11061_1 CR5-6</strain>
    </source>
</reference>
<dbReference type="Gene3D" id="1.50.10.10">
    <property type="match status" value="1"/>
</dbReference>
<evidence type="ECO:0000313" key="14">
    <source>
        <dbReference type="EMBL" id="KIP12237.1"/>
    </source>
</evidence>
<dbReference type="GO" id="GO:0005783">
    <property type="term" value="C:endoplasmic reticulum"/>
    <property type="evidence" value="ECO:0007669"/>
    <property type="project" value="TreeGrafter"/>
</dbReference>
<dbReference type="GO" id="GO:0005975">
    <property type="term" value="P:carbohydrate metabolic process"/>
    <property type="evidence" value="ECO:0007669"/>
    <property type="project" value="InterPro"/>
</dbReference>
<dbReference type="Proteomes" id="UP000053257">
    <property type="component" value="Unassembled WGS sequence"/>
</dbReference>
<keyword evidence="7 12" id="KW-1015">Disulfide bond</keyword>
<dbReference type="HOGENOM" id="CLU_003818_0_2_1"/>
<dbReference type="AlphaFoldDB" id="A0A0C3SDX8"/>
<feature type="active site" description="Proton donor" evidence="10">
    <location>
        <position position="281"/>
    </location>
</feature>
<feature type="active site" description="Proton donor" evidence="10">
    <location>
        <position position="39"/>
    </location>
</feature>
<evidence type="ECO:0000256" key="1">
    <source>
        <dbReference type="ARBA" id="ARBA00001913"/>
    </source>
</evidence>
<sequence>MVDGIDTMVLMGLYEFSNKSVAHVARMKFNEAPKVQFFETVIRYVGGLLSAYALTGEAVFLARADDLGQALLPIFDSPVSLPFFRIDLRTGKGENGWMGDVAILAEMASCQMEYRYLAHLTGRLEYIEHADYITSFLRQHEEREGLFALTFAMTDGQPRGDTFSVGARADSAYEYLLKQWLMTGKTEQHLLDMYLRSASAIIENMLYVSPRRKLLYVTDINRFSLAPVGDFQHLSCFIAGVFALGVAMIPNVDARHAWVAEGLAHTCWITYADSVTGLAPEVVIFRDDNVGRKWVDELRDWENRGKVGTPPGVRDASPVTSGQNTEYELSDKHWLLRPETIESFYILWRTTGDKKWRERGWAIFEAIEKHARVADTYTSLRDVSQTPPLLNDELPSFFFAETLKYAYLLFIKEDIVPLDKWTFNTEAHPFPVFTWSAWEKEDFHIN</sequence>
<dbReference type="PRINTS" id="PR00747">
    <property type="entry name" value="GLYHDRLASE47"/>
</dbReference>
<proteinExistence type="inferred from homology"/>
<keyword evidence="5 13" id="KW-0378">Hydrolase</keyword>
<keyword evidence="15" id="KW-1185">Reference proteome</keyword>